<protein>
    <submittedName>
        <fullName evidence="2">LuxR C-terminal-related transcriptional regulator</fullName>
    </submittedName>
</protein>
<name>A0ABS8B199_9ACTN</name>
<evidence type="ECO:0000259" key="1">
    <source>
        <dbReference type="PROSITE" id="PS50043"/>
    </source>
</evidence>
<dbReference type="SUPFAM" id="SSF46894">
    <property type="entry name" value="C-terminal effector domain of the bipartite response regulators"/>
    <property type="match status" value="1"/>
</dbReference>
<dbReference type="PANTHER" id="PTHR34293:SF1">
    <property type="entry name" value="HTH-TYPE TRANSCRIPTIONAL REGULATOR TRMBL2"/>
    <property type="match status" value="1"/>
</dbReference>
<accession>A0ABS8B199</accession>
<dbReference type="InterPro" id="IPR036388">
    <property type="entry name" value="WH-like_DNA-bd_sf"/>
</dbReference>
<feature type="domain" description="HTH luxR-type" evidence="1">
    <location>
        <begin position="259"/>
        <end position="324"/>
    </location>
</feature>
<comment type="caution">
    <text evidence="2">The sequence shown here is derived from an EMBL/GenBank/DDBJ whole genome shotgun (WGS) entry which is preliminary data.</text>
</comment>
<evidence type="ECO:0000313" key="3">
    <source>
        <dbReference type="Proteomes" id="UP001199054"/>
    </source>
</evidence>
<sequence>MSLGLSPREETVYRHFLRSPRGRPETLGQRLGISREEADEALRSLCRYKLLRVAAEGRVVPIDPVLGIERLIEQRLEELNEQLRQVASVRSVIPELVEQARAGDAPADTPPSGIERIDGLDEIRARLDDLAFFARKEMFALQPDGPLTPAFIEAARPLDLRCIRRGITLRTVVLRTALEDPATRAYLHEMAELGAEFRTVEKVMDRMVIYDRATAVVPLDPSDSARGALLVRQSGLVSNMVALFEKVWASAEPLPGRDAQDTADGITDTEREVLTLLTLFDKDEIAAREMGISIRTFRRHVAELLLRLGASNRFQAAVLAKERGWM</sequence>
<organism evidence="2 3">
    <name type="scientific">Streptomyces antimicrobicus</name>
    <dbReference type="NCBI Taxonomy" id="2883108"/>
    <lineage>
        <taxon>Bacteria</taxon>
        <taxon>Bacillati</taxon>
        <taxon>Actinomycetota</taxon>
        <taxon>Actinomycetes</taxon>
        <taxon>Kitasatosporales</taxon>
        <taxon>Streptomycetaceae</taxon>
        <taxon>Streptomyces</taxon>
    </lineage>
</organism>
<dbReference type="PROSITE" id="PS50043">
    <property type="entry name" value="HTH_LUXR_2"/>
    <property type="match status" value="1"/>
</dbReference>
<dbReference type="RefSeq" id="WP_226724906.1">
    <property type="nucleotide sequence ID" value="NZ_JAJAUY010000007.1"/>
</dbReference>
<dbReference type="SMART" id="SM00421">
    <property type="entry name" value="HTH_LUXR"/>
    <property type="match status" value="1"/>
</dbReference>
<dbReference type="EMBL" id="JAJAUY010000007">
    <property type="protein sequence ID" value="MCB5178384.1"/>
    <property type="molecule type" value="Genomic_DNA"/>
</dbReference>
<dbReference type="CDD" id="cd06170">
    <property type="entry name" value="LuxR_C_like"/>
    <property type="match status" value="1"/>
</dbReference>
<dbReference type="Gene3D" id="1.10.10.10">
    <property type="entry name" value="Winged helix-like DNA-binding domain superfamily/Winged helix DNA-binding domain"/>
    <property type="match status" value="2"/>
</dbReference>
<dbReference type="InterPro" id="IPR051797">
    <property type="entry name" value="TrmB-like"/>
</dbReference>
<reference evidence="2 3" key="1">
    <citation type="submission" date="2021-10" db="EMBL/GenBank/DDBJ databases">
        <title>Streptomyces sp. strain SMC 277, a novel streptomycete isolated from soil.</title>
        <authorList>
            <person name="Chanama M."/>
        </authorList>
    </citation>
    <scope>NUCLEOTIDE SEQUENCE [LARGE SCALE GENOMIC DNA]</scope>
    <source>
        <strain evidence="2 3">SMC 277</strain>
    </source>
</reference>
<keyword evidence="3" id="KW-1185">Reference proteome</keyword>
<dbReference type="Pfam" id="PF00196">
    <property type="entry name" value="GerE"/>
    <property type="match status" value="1"/>
</dbReference>
<dbReference type="InterPro" id="IPR016032">
    <property type="entry name" value="Sig_transdc_resp-reg_C-effctor"/>
</dbReference>
<proteinExistence type="predicted"/>
<dbReference type="Proteomes" id="UP001199054">
    <property type="component" value="Unassembled WGS sequence"/>
</dbReference>
<dbReference type="InterPro" id="IPR000792">
    <property type="entry name" value="Tscrpt_reg_LuxR_C"/>
</dbReference>
<dbReference type="PANTHER" id="PTHR34293">
    <property type="entry name" value="HTH-TYPE TRANSCRIPTIONAL REGULATOR TRMBL2"/>
    <property type="match status" value="1"/>
</dbReference>
<gene>
    <name evidence="2" type="ORF">LG632_03145</name>
</gene>
<evidence type="ECO:0000313" key="2">
    <source>
        <dbReference type="EMBL" id="MCB5178384.1"/>
    </source>
</evidence>